<evidence type="ECO:0000313" key="1">
    <source>
        <dbReference type="EMBL" id="SCZ48737.1"/>
    </source>
</evidence>
<comment type="caution">
    <text evidence="1">The sequence shown here is derived from an EMBL/GenBank/DDBJ whole genome shotgun (WGS) entry which is preliminary data.</text>
</comment>
<protein>
    <submittedName>
        <fullName evidence="1">Uncharacterized protein</fullName>
    </submittedName>
</protein>
<proteinExistence type="predicted"/>
<dbReference type="Proteomes" id="UP000183046">
    <property type="component" value="Unassembled WGS sequence"/>
</dbReference>
<reference evidence="2" key="1">
    <citation type="submission" date="2016-10" db="EMBL/GenBank/DDBJ databases">
        <authorList>
            <person name="de Groot N.N."/>
        </authorList>
    </citation>
    <scope>NUCLEOTIDE SEQUENCE [LARGE SCALE GENOMIC DNA]</scope>
    <source>
        <strain evidence="2">DSM 15758</strain>
    </source>
</reference>
<dbReference type="RefSeq" id="WP_176780628.1">
    <property type="nucleotide sequence ID" value="NZ_FMWB01000031.1"/>
</dbReference>
<dbReference type="EMBL" id="FMWB01000031">
    <property type="protein sequence ID" value="SCZ48737.1"/>
    <property type="molecule type" value="Genomic_DNA"/>
</dbReference>
<name>A0A1G5PGW4_9PSED</name>
<evidence type="ECO:0000313" key="2">
    <source>
        <dbReference type="Proteomes" id="UP000183046"/>
    </source>
</evidence>
<sequence length="52" mass="6342">MNPSSATAILVVRHQVHPQHEQRYETWLYRSIEPASQFPRRFNRQRDHNLWG</sequence>
<gene>
    <name evidence="1" type="ORF">SAMN05216279_13117</name>
</gene>
<dbReference type="AlphaFoldDB" id="A0A1G5PGW4"/>
<organism evidence="1 2">
    <name type="scientific">Pseudomonas oryzihabitans</name>
    <dbReference type="NCBI Taxonomy" id="47885"/>
    <lineage>
        <taxon>Bacteria</taxon>
        <taxon>Pseudomonadati</taxon>
        <taxon>Pseudomonadota</taxon>
        <taxon>Gammaproteobacteria</taxon>
        <taxon>Pseudomonadales</taxon>
        <taxon>Pseudomonadaceae</taxon>
        <taxon>Pseudomonas</taxon>
    </lineage>
</organism>
<accession>A0A1G5PGW4</accession>